<reference evidence="9 10" key="1">
    <citation type="submission" date="2016-10" db="EMBL/GenBank/DDBJ databases">
        <authorList>
            <person name="de Groot N.N."/>
        </authorList>
    </citation>
    <scope>NUCLEOTIDE SEQUENCE [LARGE SCALE GENOMIC DNA]</scope>
    <source>
        <strain evidence="9 10">DSM 18979</strain>
    </source>
</reference>
<dbReference type="NCBIfam" id="NF003971">
    <property type="entry name" value="PRK05465.1"/>
    <property type="match status" value="1"/>
</dbReference>
<dbReference type="Proteomes" id="UP000199568">
    <property type="component" value="Unassembled WGS sequence"/>
</dbReference>
<dbReference type="HAMAP" id="MF_00601">
    <property type="entry name" value="EutC"/>
    <property type="match status" value="1"/>
</dbReference>
<dbReference type="GO" id="GO:0031419">
    <property type="term" value="F:cobalamin binding"/>
    <property type="evidence" value="ECO:0007669"/>
    <property type="project" value="UniProtKB-UniRule"/>
</dbReference>
<feature type="binding site" evidence="8">
    <location>
        <position position="212"/>
    </location>
    <ligand>
        <name>adenosylcob(III)alamin</name>
        <dbReference type="ChEBI" id="CHEBI:18408"/>
    </ligand>
</feature>
<accession>A0A1I0EUR2</accession>
<dbReference type="GO" id="GO:0008851">
    <property type="term" value="F:ethanolamine ammonia-lyase activity"/>
    <property type="evidence" value="ECO:0007669"/>
    <property type="project" value="UniProtKB-UniRule"/>
</dbReference>
<keyword evidence="3 8" id="KW-0170">Cobalt</keyword>
<dbReference type="Gene3D" id="3.40.50.11240">
    <property type="entry name" value="Ethanolamine ammonia-lyase light chain (EutC)"/>
    <property type="match status" value="1"/>
</dbReference>
<evidence type="ECO:0000256" key="3">
    <source>
        <dbReference type="ARBA" id="ARBA00023285"/>
    </source>
</evidence>
<dbReference type="PIRSF" id="PIRSF018982">
    <property type="entry name" value="EutC"/>
    <property type="match status" value="1"/>
</dbReference>
<evidence type="ECO:0000256" key="1">
    <source>
        <dbReference type="ARBA" id="ARBA00022628"/>
    </source>
</evidence>
<dbReference type="FunFam" id="3.40.50.11240:FF:000001">
    <property type="entry name" value="Ethanolamine ammonia-lyase light chain"/>
    <property type="match status" value="1"/>
</dbReference>
<comment type="subcellular location">
    <subcellularLocation>
        <location evidence="8">Bacterial microcompartment</location>
    </subcellularLocation>
</comment>
<comment type="catalytic activity">
    <reaction evidence="5 8">
        <text>ethanolamine = acetaldehyde + NH4(+)</text>
        <dbReference type="Rhea" id="RHEA:15313"/>
        <dbReference type="ChEBI" id="CHEBI:15343"/>
        <dbReference type="ChEBI" id="CHEBI:28938"/>
        <dbReference type="ChEBI" id="CHEBI:57603"/>
        <dbReference type="EC" id="4.3.1.7"/>
    </reaction>
</comment>
<dbReference type="FunFam" id="1.10.30.40:FF:000001">
    <property type="entry name" value="Ethanolamine ammonia-lyase light chain"/>
    <property type="match status" value="1"/>
</dbReference>
<dbReference type="Gene3D" id="1.10.30.40">
    <property type="entry name" value="Ethanolamine ammonia-lyase light chain (EutC), N-terminal domain"/>
    <property type="match status" value="1"/>
</dbReference>
<protein>
    <recommendedName>
        <fullName evidence="7 8">Ethanolamine ammonia-lyase small subunit</fullName>
        <shortName evidence="8">EAL small subunit</shortName>
        <ecNumber evidence="6 8">4.3.1.7</ecNumber>
    </recommendedName>
</protein>
<dbReference type="AlphaFoldDB" id="A0A1I0EUR2"/>
<dbReference type="InterPro" id="IPR042255">
    <property type="entry name" value="EutC_N"/>
</dbReference>
<dbReference type="PANTHER" id="PTHR39330">
    <property type="entry name" value="ETHANOLAMINE AMMONIA-LYASE LIGHT CHAIN"/>
    <property type="match status" value="1"/>
</dbReference>
<comment type="cofactor">
    <cofactor evidence="8">
        <name>adenosylcob(III)alamin</name>
        <dbReference type="ChEBI" id="CHEBI:18408"/>
    </cofactor>
    <text evidence="8">Binds between the large and small subunits.</text>
</comment>
<evidence type="ECO:0000256" key="8">
    <source>
        <dbReference type="HAMAP-Rule" id="MF_00601"/>
    </source>
</evidence>
<dbReference type="EMBL" id="FOHU01000012">
    <property type="protein sequence ID" value="SET49186.1"/>
    <property type="molecule type" value="Genomic_DNA"/>
</dbReference>
<comment type="subunit">
    <text evidence="8">The basic unit is a heterodimer which dimerizes to form tetramers. The heterotetramers trimerize; 6 large subunits form a core ring with 6 small subunits projecting outwards.</text>
</comment>
<dbReference type="GO" id="GO:0006520">
    <property type="term" value="P:amino acid metabolic process"/>
    <property type="evidence" value="ECO:0007669"/>
    <property type="project" value="InterPro"/>
</dbReference>
<dbReference type="GO" id="GO:0031471">
    <property type="term" value="C:ethanolamine degradation polyhedral organelle"/>
    <property type="evidence" value="ECO:0007669"/>
    <property type="project" value="UniProtKB-UniRule"/>
</dbReference>
<evidence type="ECO:0000313" key="10">
    <source>
        <dbReference type="Proteomes" id="UP000199568"/>
    </source>
</evidence>
<organism evidence="9 10">
    <name type="scientific">Natronincola peptidivorans</name>
    <dbReference type="NCBI Taxonomy" id="426128"/>
    <lineage>
        <taxon>Bacteria</taxon>
        <taxon>Bacillati</taxon>
        <taxon>Bacillota</taxon>
        <taxon>Clostridia</taxon>
        <taxon>Peptostreptococcales</taxon>
        <taxon>Natronincolaceae</taxon>
        <taxon>Natronincola</taxon>
    </lineage>
</organism>
<proteinExistence type="inferred from homology"/>
<dbReference type="RefSeq" id="WP_090444690.1">
    <property type="nucleotide sequence ID" value="NZ_FOHU01000012.1"/>
</dbReference>
<dbReference type="PANTHER" id="PTHR39330:SF1">
    <property type="entry name" value="ETHANOLAMINE AMMONIA-LYASE SMALL SUBUNIT"/>
    <property type="match status" value="1"/>
</dbReference>
<comment type="pathway">
    <text evidence="8">Amine and polyamine degradation; ethanolamine degradation.</text>
</comment>
<evidence type="ECO:0000256" key="4">
    <source>
        <dbReference type="ARBA" id="ARBA00024446"/>
    </source>
</evidence>
<evidence type="ECO:0000256" key="6">
    <source>
        <dbReference type="ARBA" id="ARBA00067005"/>
    </source>
</evidence>
<keyword evidence="2 8" id="KW-0456">Lyase</keyword>
<gene>
    <name evidence="8" type="primary">eutC</name>
    <name evidence="9" type="ORF">SAMN05660297_02560</name>
</gene>
<evidence type="ECO:0000313" key="9">
    <source>
        <dbReference type="EMBL" id="SET49186.1"/>
    </source>
</evidence>
<dbReference type="GO" id="GO:0009350">
    <property type="term" value="C:ethanolamine ammonia-lyase complex"/>
    <property type="evidence" value="ECO:0007669"/>
    <property type="project" value="UniProtKB-UniRule"/>
</dbReference>
<dbReference type="OrthoDB" id="114248at2"/>
<name>A0A1I0EUR2_9FIRM</name>
<keyword evidence="4 8" id="KW-1283">Bacterial microcompartment</keyword>
<evidence type="ECO:0000256" key="7">
    <source>
        <dbReference type="ARBA" id="ARBA00069181"/>
    </source>
</evidence>
<dbReference type="EC" id="4.3.1.7" evidence="6 8"/>
<comment type="function">
    <text evidence="8">Catalyzes the deamination of various vicinal amino-alcohols to oxo compounds. Allows this organism to utilize ethanolamine as the sole source of nitrogen and carbon in the presence of external vitamin B12.</text>
</comment>
<dbReference type="GO" id="GO:0046336">
    <property type="term" value="P:ethanolamine catabolic process"/>
    <property type="evidence" value="ECO:0007669"/>
    <property type="project" value="UniProtKB-UniRule"/>
</dbReference>
<comment type="similarity">
    <text evidence="8">Belongs to the EutC family.</text>
</comment>
<dbReference type="InterPro" id="IPR009246">
    <property type="entry name" value="EutC"/>
</dbReference>
<keyword evidence="10" id="KW-1185">Reference proteome</keyword>
<keyword evidence="1 8" id="KW-0846">Cobalamin</keyword>
<dbReference type="Pfam" id="PF05985">
    <property type="entry name" value="EutC"/>
    <property type="match status" value="1"/>
</dbReference>
<evidence type="ECO:0000256" key="5">
    <source>
        <dbReference type="ARBA" id="ARBA00052081"/>
    </source>
</evidence>
<dbReference type="STRING" id="426128.SAMN05660297_02560"/>
<dbReference type="UniPathway" id="UPA00560"/>
<evidence type="ECO:0000256" key="2">
    <source>
        <dbReference type="ARBA" id="ARBA00023239"/>
    </source>
</evidence>
<dbReference type="InterPro" id="IPR042251">
    <property type="entry name" value="EutC_C"/>
</dbReference>
<feature type="binding site" evidence="8">
    <location>
        <position position="233"/>
    </location>
    <ligand>
        <name>adenosylcob(III)alamin</name>
        <dbReference type="ChEBI" id="CHEBI:18408"/>
    </ligand>
</feature>
<sequence>MISEKDLRIVIEQVISELGMTSEKILPKDCEDRVKQEIVEDIENCEEDLQDITEIDLKRQVLVPEAENLDGLLKMKETTPARIGVWRAGPRYKTETMLRFRADHAVAMDAVFTNVSEEFLKEMDLFTIETMCNSKDQYLTRPDLGRKFHEESLNTIRENCIMNPEVQIYVSDGLSSTAIETNIRDILPAIMQGLEGYSVKIGTPFFVKYGRVPAMDVISETTGAEVTCVLIGERPGLATGESMSAYMAYKATVNMPEARRTVVSNIHKGGTPAVEAGAHIAEILKQMLDKKASGLDLKL</sequence>